<sequence>MSASCGVPTWNKLTEEICTTFFAHWEFSKDTKRVPTNMSIALWEKFLWSEEDKILAKKFAANDPMKIMEQIKSQIEPRNWIYLIRKILYYQNEIEYSSLLEAVVKLISADDINNVLTTNYDDLIEIRMKEKGLIVNSISFEPINNNSINQIIHLHGILPIYGGKKQELYLQKVSIMKSFQNLILGQILYN</sequence>
<evidence type="ECO:0000313" key="1">
    <source>
        <dbReference type="EMBL" id="PQJ78962.1"/>
    </source>
</evidence>
<evidence type="ECO:0000313" key="2">
    <source>
        <dbReference type="Proteomes" id="UP000238882"/>
    </source>
</evidence>
<proteinExistence type="predicted"/>
<comment type="caution">
    <text evidence="1">The sequence shown here is derived from an EMBL/GenBank/DDBJ whole genome shotgun (WGS) entry which is preliminary data.</text>
</comment>
<dbReference type="InterPro" id="IPR029035">
    <property type="entry name" value="DHS-like_NAD/FAD-binding_dom"/>
</dbReference>
<organism evidence="1 2">
    <name type="scientific">Polaribacter porphyrae</name>
    <dbReference type="NCBI Taxonomy" id="1137780"/>
    <lineage>
        <taxon>Bacteria</taxon>
        <taxon>Pseudomonadati</taxon>
        <taxon>Bacteroidota</taxon>
        <taxon>Flavobacteriia</taxon>
        <taxon>Flavobacteriales</taxon>
        <taxon>Flavobacteriaceae</taxon>
    </lineage>
</organism>
<gene>
    <name evidence="1" type="ORF">BTO18_07110</name>
</gene>
<keyword evidence="2" id="KW-1185">Reference proteome</keyword>
<dbReference type="SUPFAM" id="SSF52467">
    <property type="entry name" value="DHS-like NAD/FAD-binding domain"/>
    <property type="match status" value="1"/>
</dbReference>
<protein>
    <recommendedName>
        <fullName evidence="3">SIR2-like domain-containing protein</fullName>
    </recommendedName>
</protein>
<accession>A0A2S7WNS6</accession>
<reference evidence="1 2" key="1">
    <citation type="submission" date="2016-12" db="EMBL/GenBank/DDBJ databases">
        <title>Trade-off between light-utilization and light-protection in marine flavobacteria.</title>
        <authorList>
            <person name="Kumagai Y."/>
            <person name="Yoshizawa S."/>
            <person name="Kogure K."/>
            <person name="Iwasaki W."/>
        </authorList>
    </citation>
    <scope>NUCLEOTIDE SEQUENCE [LARGE SCALE GENOMIC DNA]</scope>
    <source>
        <strain evidence="1 2">NBRC 108759</strain>
    </source>
</reference>
<dbReference type="Proteomes" id="UP000238882">
    <property type="component" value="Unassembled WGS sequence"/>
</dbReference>
<dbReference type="AlphaFoldDB" id="A0A2S7WNS6"/>
<dbReference type="Pfam" id="PF13289">
    <property type="entry name" value="SIR2_2"/>
    <property type="match status" value="1"/>
</dbReference>
<name>A0A2S7WNS6_9FLAO</name>
<dbReference type="EMBL" id="MSCN01000001">
    <property type="protein sequence ID" value="PQJ78962.1"/>
    <property type="molecule type" value="Genomic_DNA"/>
</dbReference>
<dbReference type="OrthoDB" id="95129at2"/>
<evidence type="ECO:0008006" key="3">
    <source>
        <dbReference type="Google" id="ProtNLM"/>
    </source>
</evidence>